<evidence type="ECO:0000313" key="3">
    <source>
        <dbReference type="Proteomes" id="UP000784294"/>
    </source>
</evidence>
<proteinExistence type="predicted"/>
<reference evidence="2" key="1">
    <citation type="submission" date="2018-11" db="EMBL/GenBank/DDBJ databases">
        <authorList>
            <consortium name="Pathogen Informatics"/>
        </authorList>
    </citation>
    <scope>NUCLEOTIDE SEQUENCE</scope>
</reference>
<feature type="region of interest" description="Disordered" evidence="1">
    <location>
        <begin position="161"/>
        <end position="190"/>
    </location>
</feature>
<dbReference type="Proteomes" id="UP000784294">
    <property type="component" value="Unassembled WGS sequence"/>
</dbReference>
<protein>
    <submittedName>
        <fullName evidence="2">Uncharacterized protein</fullName>
    </submittedName>
</protein>
<sequence>MGRLDQLTCLSDAWNGVSDSSESENRAFFTGEDGEGQDVEKTNSEIDSSEADSEAEGDKKKVVMRLNRKMRNTGADLRTRTWDWPWAREADTGPRRCSSLPSAQISAQRPHRRCHWLSGVSQLRFPSLLKIQAAGEVVCFAAGLNPQQPASWVTTADGGLSRATQNGNVGAGTVGRGSSRRQERTSPACPSEGFINQVVLASGCSVSRHSSSDTQPHSVILFGFY</sequence>
<evidence type="ECO:0000313" key="2">
    <source>
        <dbReference type="EMBL" id="VEL12317.1"/>
    </source>
</evidence>
<evidence type="ECO:0000256" key="1">
    <source>
        <dbReference type="SAM" id="MobiDB-lite"/>
    </source>
</evidence>
<keyword evidence="3" id="KW-1185">Reference proteome</keyword>
<comment type="caution">
    <text evidence="2">The sequence shown here is derived from an EMBL/GenBank/DDBJ whole genome shotgun (WGS) entry which is preliminary data.</text>
</comment>
<gene>
    <name evidence="2" type="ORF">PXEA_LOCUS5757</name>
</gene>
<organism evidence="2 3">
    <name type="scientific">Protopolystoma xenopodis</name>
    <dbReference type="NCBI Taxonomy" id="117903"/>
    <lineage>
        <taxon>Eukaryota</taxon>
        <taxon>Metazoa</taxon>
        <taxon>Spiralia</taxon>
        <taxon>Lophotrochozoa</taxon>
        <taxon>Platyhelminthes</taxon>
        <taxon>Monogenea</taxon>
        <taxon>Polyopisthocotylea</taxon>
        <taxon>Polystomatidea</taxon>
        <taxon>Polystomatidae</taxon>
        <taxon>Protopolystoma</taxon>
    </lineage>
</organism>
<feature type="region of interest" description="Disordered" evidence="1">
    <location>
        <begin position="14"/>
        <end position="59"/>
    </location>
</feature>
<dbReference type="AlphaFoldDB" id="A0A3S5ABX1"/>
<accession>A0A3S5ABX1</accession>
<dbReference type="EMBL" id="CAAALY010014424">
    <property type="protein sequence ID" value="VEL12317.1"/>
    <property type="molecule type" value="Genomic_DNA"/>
</dbReference>
<name>A0A3S5ABX1_9PLAT</name>